<comment type="caution">
    <text evidence="2">The sequence shown here is derived from an EMBL/GenBank/DDBJ whole genome shotgun (WGS) entry which is preliminary data.</text>
</comment>
<proteinExistence type="predicted"/>
<dbReference type="Gene3D" id="3.40.50.150">
    <property type="entry name" value="Vaccinia Virus protein VP39"/>
    <property type="match status" value="1"/>
</dbReference>
<evidence type="ECO:0000313" key="3">
    <source>
        <dbReference type="Proteomes" id="UP000176376"/>
    </source>
</evidence>
<evidence type="ECO:0000256" key="1">
    <source>
        <dbReference type="SAM" id="Coils"/>
    </source>
</evidence>
<dbReference type="AlphaFoldDB" id="A0A1F7JL92"/>
<keyword evidence="1" id="KW-0175">Coiled coil</keyword>
<feature type="coiled-coil region" evidence="1">
    <location>
        <begin position="57"/>
        <end position="84"/>
    </location>
</feature>
<dbReference type="Proteomes" id="UP000176376">
    <property type="component" value="Unassembled WGS sequence"/>
</dbReference>
<dbReference type="Pfam" id="PF13489">
    <property type="entry name" value="Methyltransf_23"/>
    <property type="match status" value="1"/>
</dbReference>
<dbReference type="EMBL" id="MGAY01000040">
    <property type="protein sequence ID" value="OGK56340.1"/>
    <property type="molecule type" value="Genomic_DNA"/>
</dbReference>
<accession>A0A1F7JL92</accession>
<gene>
    <name evidence="2" type="ORF">A3J15_03205</name>
</gene>
<dbReference type="SUPFAM" id="SSF53335">
    <property type="entry name" value="S-adenosyl-L-methionine-dependent methyltransferases"/>
    <property type="match status" value="1"/>
</dbReference>
<organism evidence="2 3">
    <name type="scientific">Candidatus Roizmanbacteria bacterium RIFCSPLOWO2_02_FULL_38_10</name>
    <dbReference type="NCBI Taxonomy" id="1802074"/>
    <lineage>
        <taxon>Bacteria</taxon>
        <taxon>Candidatus Roizmaniibacteriota</taxon>
    </lineage>
</organism>
<dbReference type="CDD" id="cd02440">
    <property type="entry name" value="AdoMet_MTases"/>
    <property type="match status" value="1"/>
</dbReference>
<protein>
    <recommendedName>
        <fullName evidence="4">Methyltransferase type 11 domain-containing protein</fullName>
    </recommendedName>
</protein>
<dbReference type="InterPro" id="IPR029063">
    <property type="entry name" value="SAM-dependent_MTases_sf"/>
</dbReference>
<evidence type="ECO:0000313" key="2">
    <source>
        <dbReference type="EMBL" id="OGK56340.1"/>
    </source>
</evidence>
<reference evidence="2 3" key="1">
    <citation type="journal article" date="2016" name="Nat. Commun.">
        <title>Thousands of microbial genomes shed light on interconnected biogeochemical processes in an aquifer system.</title>
        <authorList>
            <person name="Anantharaman K."/>
            <person name="Brown C.T."/>
            <person name="Hug L.A."/>
            <person name="Sharon I."/>
            <person name="Castelle C.J."/>
            <person name="Probst A.J."/>
            <person name="Thomas B.C."/>
            <person name="Singh A."/>
            <person name="Wilkins M.J."/>
            <person name="Karaoz U."/>
            <person name="Brodie E.L."/>
            <person name="Williams K.H."/>
            <person name="Hubbard S.S."/>
            <person name="Banfield J.F."/>
        </authorList>
    </citation>
    <scope>NUCLEOTIDE SEQUENCE [LARGE SCALE GENOMIC DNA]</scope>
</reference>
<name>A0A1F7JL92_9BACT</name>
<sequence length="312" mass="36947">MNKEQDAYEHDLNVLRLISNPEELVPESTRYAFVKRLILRIMKVFTAYQIYFNKQLLVFLEKIIKNANLKYRIIEEELNLLKVQTLGRADNANYRSKYFPRVEEKFYLFQQERFRGSFDLIKDRQKKYIKYLKAITGMNKKNPFLEIGFGRGEFMEILQENRIKNIIGIEINKQHVIDARKRGFEVSLNDAIEFLEKQKGRLSGVSAFHVVEHMTFNQIFDLLHLIYQKMLKNGLLILETPNPENLQVGSHSFYIDHTHKTKLPARFLQSICEFIGFKSIEVIYSSPLKENLKNDVEKMIYGDFDYAIIARK</sequence>
<evidence type="ECO:0008006" key="4">
    <source>
        <dbReference type="Google" id="ProtNLM"/>
    </source>
</evidence>
<dbReference type="STRING" id="1802074.A3J15_03205"/>